<dbReference type="OrthoDB" id="1465844at2759"/>
<gene>
    <name evidence="1" type="ORF">CR513_49981</name>
</gene>
<dbReference type="EMBL" id="QJKJ01011586">
    <property type="protein sequence ID" value="RDX70743.1"/>
    <property type="molecule type" value="Genomic_DNA"/>
</dbReference>
<accession>A0A371EXS3</accession>
<name>A0A371EXS3_MUCPR</name>
<evidence type="ECO:0000313" key="1">
    <source>
        <dbReference type="EMBL" id="RDX70743.1"/>
    </source>
</evidence>
<dbReference type="Proteomes" id="UP000257109">
    <property type="component" value="Unassembled WGS sequence"/>
</dbReference>
<organism evidence="1 2">
    <name type="scientific">Mucuna pruriens</name>
    <name type="common">Velvet bean</name>
    <name type="synonym">Dolichos pruriens</name>
    <dbReference type="NCBI Taxonomy" id="157652"/>
    <lineage>
        <taxon>Eukaryota</taxon>
        <taxon>Viridiplantae</taxon>
        <taxon>Streptophyta</taxon>
        <taxon>Embryophyta</taxon>
        <taxon>Tracheophyta</taxon>
        <taxon>Spermatophyta</taxon>
        <taxon>Magnoliopsida</taxon>
        <taxon>eudicotyledons</taxon>
        <taxon>Gunneridae</taxon>
        <taxon>Pentapetalae</taxon>
        <taxon>rosids</taxon>
        <taxon>fabids</taxon>
        <taxon>Fabales</taxon>
        <taxon>Fabaceae</taxon>
        <taxon>Papilionoideae</taxon>
        <taxon>50 kb inversion clade</taxon>
        <taxon>NPAAA clade</taxon>
        <taxon>indigoferoid/millettioid clade</taxon>
        <taxon>Phaseoleae</taxon>
        <taxon>Mucuna</taxon>
    </lineage>
</organism>
<proteinExistence type="predicted"/>
<reference evidence="1" key="1">
    <citation type="submission" date="2018-05" db="EMBL/GenBank/DDBJ databases">
        <title>Draft genome of Mucuna pruriens seed.</title>
        <authorList>
            <person name="Nnadi N.E."/>
            <person name="Vos R."/>
            <person name="Hasami M.H."/>
            <person name="Devisetty U.K."/>
            <person name="Aguiy J.C."/>
        </authorList>
    </citation>
    <scope>NUCLEOTIDE SEQUENCE [LARGE SCALE GENOMIC DNA]</scope>
    <source>
        <strain evidence="1">JCA_2017</strain>
    </source>
</reference>
<evidence type="ECO:0000313" key="2">
    <source>
        <dbReference type="Proteomes" id="UP000257109"/>
    </source>
</evidence>
<comment type="caution">
    <text evidence="1">The sequence shown here is derived from an EMBL/GenBank/DDBJ whole genome shotgun (WGS) entry which is preliminary data.</text>
</comment>
<feature type="non-terminal residue" evidence="1">
    <location>
        <position position="1"/>
    </location>
</feature>
<protein>
    <submittedName>
        <fullName evidence="1">Uncharacterized protein</fullName>
    </submittedName>
</protein>
<sequence>MVQILKEVYHMHLLDVPQLTDKQIDPNRKEWCEFHRTHGHETEDYWTLKSQIDNLIQEGHLRKTRSQKAGGHALLEYLPMNGVAYGKVGKVS</sequence>
<keyword evidence="2" id="KW-1185">Reference proteome</keyword>
<dbReference type="AlphaFoldDB" id="A0A371EXS3"/>